<comment type="caution">
    <text evidence="2">The sequence shown here is derived from an EMBL/GenBank/DDBJ whole genome shotgun (WGS) entry which is preliminary data.</text>
</comment>
<dbReference type="InterPro" id="IPR003961">
    <property type="entry name" value="FN3_dom"/>
</dbReference>
<feature type="domain" description="Fibronectin type-III" evidence="1">
    <location>
        <begin position="922"/>
        <end position="1005"/>
    </location>
</feature>
<protein>
    <submittedName>
        <fullName evidence="2">Fibronectin type III domain-containing protein</fullName>
    </submittedName>
</protein>
<reference evidence="3" key="1">
    <citation type="journal article" date="2019" name="Int. J. Syst. Evol. Microbiol.">
        <title>The Global Catalogue of Microorganisms (GCM) 10K type strain sequencing project: providing services to taxonomists for standard genome sequencing and annotation.</title>
        <authorList>
            <consortium name="The Broad Institute Genomics Platform"/>
            <consortium name="The Broad Institute Genome Sequencing Center for Infectious Disease"/>
            <person name="Wu L."/>
            <person name="Ma J."/>
        </authorList>
    </citation>
    <scope>NUCLEOTIDE SEQUENCE [LARGE SCALE GENOMIC DNA]</scope>
    <source>
        <strain evidence="3">KCTC 12907</strain>
    </source>
</reference>
<evidence type="ECO:0000313" key="2">
    <source>
        <dbReference type="EMBL" id="MFC7151395.1"/>
    </source>
</evidence>
<evidence type="ECO:0000313" key="3">
    <source>
        <dbReference type="Proteomes" id="UP001596378"/>
    </source>
</evidence>
<organism evidence="2 3">
    <name type="scientific">Cohnella cellulosilytica</name>
    <dbReference type="NCBI Taxonomy" id="986710"/>
    <lineage>
        <taxon>Bacteria</taxon>
        <taxon>Bacillati</taxon>
        <taxon>Bacillota</taxon>
        <taxon>Bacilli</taxon>
        <taxon>Bacillales</taxon>
        <taxon>Paenibacillaceae</taxon>
        <taxon>Cohnella</taxon>
    </lineage>
</organism>
<dbReference type="CDD" id="cd00063">
    <property type="entry name" value="FN3"/>
    <property type="match status" value="6"/>
</dbReference>
<name>A0ABW2FHE4_9BACL</name>
<feature type="domain" description="Fibronectin type-III" evidence="1">
    <location>
        <begin position="582"/>
        <end position="665"/>
    </location>
</feature>
<dbReference type="EMBL" id="JBHTAI010000016">
    <property type="protein sequence ID" value="MFC7151395.1"/>
    <property type="molecule type" value="Genomic_DNA"/>
</dbReference>
<sequence>MATGGKKRRSYAAWYLFLLLAGLFLLPQTVFGALTAQVTNESTVRLDWAGTGKSPYILSRNGIQIYSGTGTSYEDVRLGYSLGYDYTLSYQNYEKVGGGYTSSSSYWGVVTPGYSYQTEEWKVVTPGHWEVKDKTIPWCSGTSASGIRYEHSPPCSESTNETTKTVKERSWVDDIYGWVRVTHYVDPEYGWVYYDYWVPEQYDYVTRTTTVKSGPLQGTTPSVTILSPTANQWFADSMVARISVTDLDGEPLVGSYFIDNEATPRESKNVSNTSTPQQVAFSQINLGGLTEGVHTLKVSVTDNHNAPVVQTVIFHIDKTGPVIGNVQSAATDSKITVTGVSTDQGAGLSDTPYRFKIGTVQSPWVAGAYTFHSLSADTAYPIIVEARDMLGHVTLSEQVVYTMSQVPSVQIIQSTESSLKTKVSDSNAPGTRYQIKAGTQYVDADGNLAASPVTITLTNKEISIKGLQAGRAYSVQAAAVNQAGLAGEWSEPAIGVTIADPPEDISTLRTQTSITLSWPAAAEVTRYEVEADGMIVSNGTAVSYTHSSLIANTNHTYRVRVVNTGGTGRWSSELQMTTLPNPPTVPTGIEQTYEQNYVTLSWDPAARAEFYEVEADGVELDAGSDTTYTHSGLQSDSPHVYRIRAVNIGGNSEWSEPISIVTWPDPPPVPENIAADPLINHVTVTWSVAERATEYEIEADGFIVSTGDLTSYKHEGLLPVTGHTYRVRAVNIGGKSPWSLPVDITTHPEAPSPPTRLLASADKNEIAITWYKVPYTDSYEVMIDGAEIVNVTDNEFTHTDLSAASRHTYKVRARNISGDSDWSSPIAIAVLPSGQISEPSLTNIAAIVTNRFITISWDAAAPDAEYDIEVDGVLMDNGRDTIFNHTGLGADELHTYRIRFKDRDEASDWVAALSLSTLSDLPDAPIRLEAYPDIDSIELYWERVEGATGYDIEIDGRTTSVEDAAYLHEGLDPGTLHTYRVRAKNDTGLTAWSPAIVKSTHTPDYLISGIRGEEFVLSLYAYNVQDFSEMTNVITYDPNEMEVVDLYQYTPEKELSGGKIAGTPLDATYEPGRITFKVNRNIVPGTSWSGETAAVVFRSKVTGQLTVRAVLE</sequence>
<dbReference type="InterPro" id="IPR013783">
    <property type="entry name" value="Ig-like_fold"/>
</dbReference>
<feature type="domain" description="Fibronectin type-III" evidence="1">
    <location>
        <begin position="750"/>
        <end position="833"/>
    </location>
</feature>
<dbReference type="InterPro" id="IPR036116">
    <property type="entry name" value="FN3_sf"/>
</dbReference>
<dbReference type="SUPFAM" id="SSF49265">
    <property type="entry name" value="Fibronectin type III"/>
    <property type="match status" value="4"/>
</dbReference>
<dbReference type="PROSITE" id="PS50853">
    <property type="entry name" value="FN3"/>
    <property type="match status" value="6"/>
</dbReference>
<feature type="domain" description="Fibronectin type-III" evidence="1">
    <location>
        <begin position="501"/>
        <end position="581"/>
    </location>
</feature>
<feature type="domain" description="Fibronectin type-III" evidence="1">
    <location>
        <begin position="406"/>
        <end position="500"/>
    </location>
</feature>
<dbReference type="Pfam" id="PF00041">
    <property type="entry name" value="fn3"/>
    <property type="match status" value="3"/>
</dbReference>
<dbReference type="PANTHER" id="PTHR24099:SF11">
    <property type="entry name" value="FIBRONECTIN TYPE III DOMAIN-CONTAINING 3BA-RELATED"/>
    <property type="match status" value="1"/>
</dbReference>
<dbReference type="PANTHER" id="PTHR24099">
    <property type="entry name" value="E3 UBIQUITIN-PROTEIN LIGASE TRIM36-RELATED"/>
    <property type="match status" value="1"/>
</dbReference>
<dbReference type="SMART" id="SM00060">
    <property type="entry name" value="FN3"/>
    <property type="match status" value="7"/>
</dbReference>
<feature type="domain" description="Fibronectin type-III" evidence="1">
    <location>
        <begin position="667"/>
        <end position="749"/>
    </location>
</feature>
<evidence type="ECO:0000259" key="1">
    <source>
        <dbReference type="PROSITE" id="PS50853"/>
    </source>
</evidence>
<gene>
    <name evidence="2" type="ORF">ACFQMJ_22895</name>
</gene>
<accession>A0ABW2FHE4</accession>
<dbReference type="Proteomes" id="UP001596378">
    <property type="component" value="Unassembled WGS sequence"/>
</dbReference>
<dbReference type="InterPro" id="IPR050617">
    <property type="entry name" value="E3_ligase_FN3/SPRY"/>
</dbReference>
<keyword evidence="3" id="KW-1185">Reference proteome</keyword>
<proteinExistence type="predicted"/>
<dbReference type="Gene3D" id="2.60.40.10">
    <property type="entry name" value="Immunoglobulins"/>
    <property type="match status" value="6"/>
</dbReference>
<dbReference type="RefSeq" id="WP_378044948.1">
    <property type="nucleotide sequence ID" value="NZ_JBHMDN010000006.1"/>
</dbReference>